<reference evidence="1" key="1">
    <citation type="journal article" date="2021" name="New Phytol.">
        <title>Evolutionary innovations through gain and loss of genes in the ectomycorrhizal Boletales.</title>
        <authorList>
            <person name="Wu G."/>
            <person name="Miyauchi S."/>
            <person name="Morin E."/>
            <person name="Kuo A."/>
            <person name="Drula E."/>
            <person name="Varga T."/>
            <person name="Kohler A."/>
            <person name="Feng B."/>
            <person name="Cao Y."/>
            <person name="Lipzen A."/>
            <person name="Daum C."/>
            <person name="Hundley H."/>
            <person name="Pangilinan J."/>
            <person name="Johnson J."/>
            <person name="Barry K."/>
            <person name="LaButti K."/>
            <person name="Ng V."/>
            <person name="Ahrendt S."/>
            <person name="Min B."/>
            <person name="Choi I.G."/>
            <person name="Park H."/>
            <person name="Plett J.M."/>
            <person name="Magnuson J."/>
            <person name="Spatafora J.W."/>
            <person name="Nagy L.G."/>
            <person name="Henrissat B."/>
            <person name="Grigoriev I.V."/>
            <person name="Yang Z.L."/>
            <person name="Xu J."/>
            <person name="Martin F.M."/>
        </authorList>
    </citation>
    <scope>NUCLEOTIDE SEQUENCE</scope>
    <source>
        <strain evidence="1">ATCC 28755</strain>
    </source>
</reference>
<evidence type="ECO:0000313" key="2">
    <source>
        <dbReference type="Proteomes" id="UP000790377"/>
    </source>
</evidence>
<evidence type="ECO:0000313" key="1">
    <source>
        <dbReference type="EMBL" id="KAH7915865.1"/>
    </source>
</evidence>
<protein>
    <submittedName>
        <fullName evidence="1">Mitochondrial protein Pet127-domain-containing protein</fullName>
    </submittedName>
</protein>
<proteinExistence type="predicted"/>
<accession>A0ACB8AR95</accession>
<name>A0ACB8AR95_9AGAM</name>
<dbReference type="EMBL" id="MU267596">
    <property type="protein sequence ID" value="KAH7915865.1"/>
    <property type="molecule type" value="Genomic_DNA"/>
</dbReference>
<comment type="caution">
    <text evidence="1">The sequence shown here is derived from an EMBL/GenBank/DDBJ whole genome shotgun (WGS) entry which is preliminary data.</text>
</comment>
<dbReference type="Proteomes" id="UP000790377">
    <property type="component" value="Unassembled WGS sequence"/>
</dbReference>
<sequence>MLPSLRLGCWGYLTKFSVEGLARKRQPHPVVSPMSNGETIGVRMPPETSSEKQRRPPPHKQHHPLAYTRRIEGLLPDEQEKVLADIESPSEQKPIATLAHGLDRVLFNPGVHWLQDPRSRVYNFTPWVENIPEVTDFAFERVTGFVKSSMDEDLWALAKKEGRTFAGSTSSLTGMLSHVYFLVSDDRDVDTSLLSRHFQREPTTFTWGQRMPVSVVLNYRDGVYTIDSEKSASDDPDKNVLTWMGTMLEKFLTVPESEFKQYLRSSHVEIEDDGDARREAYRYSKSNSFVMRSQLDCVDKRLPGTGVFDIKTRAAVSIRLDMFNYEENSGYLIRSLHGPIESFEKEYYDLIRSAFLKYSFQARIGNMDGVLVAYHNTARLFGFQYVSLDEMDARLFGGAGRGERVFTKCVRMLERVMEEVITVFPANSVKCTFDTKEGSGMMRVWVEPTEWDEEGTKPIAQLDVETESFLDHSTVRGSRAIAAVESPWLLHWKISRSSLDYADIRENLAATQQRQSRAWALPEDLGVDAMEKKWNEMDFGGKRREEEMKVSKDEDSNPLDSASIADDEGQQIPTKSTFDPMKFKAPSAAVRNLRRLAREGRVETEQNEAEMGEKVLWASTSHIEGVLESQPAESVATHDESSPSGEVEVDYRFESDHNKASAISSLPAEPVEMDCVEITADGDPVPSGSDGIVVEAGLSTTLQPNGGSHASQSGMDR</sequence>
<gene>
    <name evidence="1" type="ORF">BJ138DRAFT_881468</name>
</gene>
<organism evidence="1 2">
    <name type="scientific">Hygrophoropsis aurantiaca</name>
    <dbReference type="NCBI Taxonomy" id="72124"/>
    <lineage>
        <taxon>Eukaryota</taxon>
        <taxon>Fungi</taxon>
        <taxon>Dikarya</taxon>
        <taxon>Basidiomycota</taxon>
        <taxon>Agaricomycotina</taxon>
        <taxon>Agaricomycetes</taxon>
        <taxon>Agaricomycetidae</taxon>
        <taxon>Boletales</taxon>
        <taxon>Coniophorineae</taxon>
        <taxon>Hygrophoropsidaceae</taxon>
        <taxon>Hygrophoropsis</taxon>
    </lineage>
</organism>
<keyword evidence="2" id="KW-1185">Reference proteome</keyword>